<feature type="compositionally biased region" description="Basic and acidic residues" evidence="1">
    <location>
        <begin position="114"/>
        <end position="131"/>
    </location>
</feature>
<evidence type="ECO:0000313" key="2">
    <source>
        <dbReference type="EMBL" id="GIY56371.1"/>
    </source>
</evidence>
<feature type="region of interest" description="Disordered" evidence="1">
    <location>
        <begin position="114"/>
        <end position="148"/>
    </location>
</feature>
<sequence length="269" mass="30348">MESTRASIDGFESGIKPHFVVLHCKQCIVISIGRLKKDIKRVLISCSAQLKAMFGTCQQQKDGSRLLRINLFTEESTIPNSFLRYNSGAYTRDPSILTGASVFQRVSPLYDPRKQERFSPRNVSEKHEKENSGIVNKSRSPRDHKIRSRNQTKWEFTRMLLAEISLDGEAASLLDAVYASFASFLIRVDSSRFRDISLLRRTVFLPAIPPGGITSGGSLPAILRNNVPPPFNPRWAINYKAHPVNRRTPLQHVTIGKETSSAEEYRSTE</sequence>
<accession>A0AAV4UF65</accession>
<protein>
    <submittedName>
        <fullName evidence="2">Uncharacterized protein</fullName>
    </submittedName>
</protein>
<gene>
    <name evidence="2" type="ORF">CEXT_481951</name>
</gene>
<dbReference type="AlphaFoldDB" id="A0AAV4UF65"/>
<name>A0AAV4UF65_CAEEX</name>
<evidence type="ECO:0000256" key="1">
    <source>
        <dbReference type="SAM" id="MobiDB-lite"/>
    </source>
</evidence>
<dbReference type="Proteomes" id="UP001054945">
    <property type="component" value="Unassembled WGS sequence"/>
</dbReference>
<reference evidence="2 3" key="1">
    <citation type="submission" date="2021-06" db="EMBL/GenBank/DDBJ databases">
        <title>Caerostris extrusa draft genome.</title>
        <authorList>
            <person name="Kono N."/>
            <person name="Arakawa K."/>
        </authorList>
    </citation>
    <scope>NUCLEOTIDE SEQUENCE [LARGE SCALE GENOMIC DNA]</scope>
</reference>
<evidence type="ECO:0000313" key="3">
    <source>
        <dbReference type="Proteomes" id="UP001054945"/>
    </source>
</evidence>
<keyword evidence="3" id="KW-1185">Reference proteome</keyword>
<comment type="caution">
    <text evidence="2">The sequence shown here is derived from an EMBL/GenBank/DDBJ whole genome shotgun (WGS) entry which is preliminary data.</text>
</comment>
<organism evidence="2 3">
    <name type="scientific">Caerostris extrusa</name>
    <name type="common">Bark spider</name>
    <name type="synonym">Caerostris bankana</name>
    <dbReference type="NCBI Taxonomy" id="172846"/>
    <lineage>
        <taxon>Eukaryota</taxon>
        <taxon>Metazoa</taxon>
        <taxon>Ecdysozoa</taxon>
        <taxon>Arthropoda</taxon>
        <taxon>Chelicerata</taxon>
        <taxon>Arachnida</taxon>
        <taxon>Araneae</taxon>
        <taxon>Araneomorphae</taxon>
        <taxon>Entelegynae</taxon>
        <taxon>Araneoidea</taxon>
        <taxon>Araneidae</taxon>
        <taxon>Caerostris</taxon>
    </lineage>
</organism>
<proteinExistence type="predicted"/>
<dbReference type="EMBL" id="BPLR01012761">
    <property type="protein sequence ID" value="GIY56371.1"/>
    <property type="molecule type" value="Genomic_DNA"/>
</dbReference>